<evidence type="ECO:0000313" key="3">
    <source>
        <dbReference type="Proteomes" id="UP000499080"/>
    </source>
</evidence>
<dbReference type="EMBL" id="BGPR01026032">
    <property type="protein sequence ID" value="GBN95440.1"/>
    <property type="molecule type" value="Genomic_DNA"/>
</dbReference>
<name>A0A4Y2T690_ARAVE</name>
<accession>A0A4Y2T690</accession>
<dbReference type="Proteomes" id="UP000499080">
    <property type="component" value="Unassembled WGS sequence"/>
</dbReference>
<sequence length="125" mass="14212">MGPKSHGIITVPTSRSENPLTNTAVSHPRTRGANRWDSTIRYIHKIRYQLRERDEGRNLLEVDVKEDTDRQLKGTNLRAEGAELLQTWTKAQYAWSCCGLLRLDAHMRFGTDKSLSTQNAGEVDC</sequence>
<reference evidence="2 3" key="1">
    <citation type="journal article" date="2019" name="Sci. Rep.">
        <title>Orb-weaving spider Araneus ventricosus genome elucidates the spidroin gene catalogue.</title>
        <authorList>
            <person name="Kono N."/>
            <person name="Nakamura H."/>
            <person name="Ohtoshi R."/>
            <person name="Moran D.A.P."/>
            <person name="Shinohara A."/>
            <person name="Yoshida Y."/>
            <person name="Fujiwara M."/>
            <person name="Mori M."/>
            <person name="Tomita M."/>
            <person name="Arakawa K."/>
        </authorList>
    </citation>
    <scope>NUCLEOTIDE SEQUENCE [LARGE SCALE GENOMIC DNA]</scope>
</reference>
<organism evidence="2 3">
    <name type="scientific">Araneus ventricosus</name>
    <name type="common">Orbweaver spider</name>
    <name type="synonym">Epeira ventricosa</name>
    <dbReference type="NCBI Taxonomy" id="182803"/>
    <lineage>
        <taxon>Eukaryota</taxon>
        <taxon>Metazoa</taxon>
        <taxon>Ecdysozoa</taxon>
        <taxon>Arthropoda</taxon>
        <taxon>Chelicerata</taxon>
        <taxon>Arachnida</taxon>
        <taxon>Araneae</taxon>
        <taxon>Araneomorphae</taxon>
        <taxon>Entelegynae</taxon>
        <taxon>Araneoidea</taxon>
        <taxon>Araneidae</taxon>
        <taxon>Araneus</taxon>
    </lineage>
</organism>
<keyword evidence="3" id="KW-1185">Reference proteome</keyword>
<gene>
    <name evidence="2" type="ORF">AVEN_118485_1</name>
</gene>
<protein>
    <submittedName>
        <fullName evidence="2">Uncharacterized protein</fullName>
    </submittedName>
</protein>
<dbReference type="AlphaFoldDB" id="A0A4Y2T690"/>
<feature type="compositionally biased region" description="Polar residues" evidence="1">
    <location>
        <begin position="11"/>
        <end position="25"/>
    </location>
</feature>
<evidence type="ECO:0000256" key="1">
    <source>
        <dbReference type="SAM" id="MobiDB-lite"/>
    </source>
</evidence>
<evidence type="ECO:0000313" key="2">
    <source>
        <dbReference type="EMBL" id="GBN95440.1"/>
    </source>
</evidence>
<comment type="caution">
    <text evidence="2">The sequence shown here is derived from an EMBL/GenBank/DDBJ whole genome shotgun (WGS) entry which is preliminary data.</text>
</comment>
<proteinExistence type="predicted"/>
<feature type="region of interest" description="Disordered" evidence="1">
    <location>
        <begin position="1"/>
        <end position="31"/>
    </location>
</feature>